<protein>
    <submittedName>
        <fullName evidence="1">Phage tail tape measure protein</fullName>
    </submittedName>
</protein>
<evidence type="ECO:0000313" key="1">
    <source>
        <dbReference type="EMBL" id="TKT73677.1"/>
    </source>
</evidence>
<gene>
    <name evidence="1" type="ORF">YH63_020855</name>
</gene>
<dbReference type="RefSeq" id="WP_083992751.1">
    <property type="nucleotide sequence ID" value="NZ_LBIA02000001.1"/>
</dbReference>
<sequence length="196" mass="20034">MSMAFEASNEESSQTLDTVGLRTRELTIGANAFSRAMTGAFRASVVGGKQFDDVLKSLTLRLSDMAVRLAFKPLEKSISGGIESLLSGLAGIGSGNGPSLTAASGAVKPFASGGVIGTPTYFPLMQGGVGLAGEAGPEAIMPLSRGPDGKLGVASRGGGNSVTIHIATPDLDSFRRSENYITGQIARAVSRGQRSL</sequence>
<dbReference type="OrthoDB" id="8448547at2"/>
<dbReference type="EMBL" id="LBIA02000001">
    <property type="protein sequence ID" value="TKT73677.1"/>
    <property type="molecule type" value="Genomic_DNA"/>
</dbReference>
<dbReference type="AlphaFoldDB" id="A0A4U6BSW0"/>
<organism evidence="1 2">
    <name type="scientific">Afipia massiliensis</name>
    <dbReference type="NCBI Taxonomy" id="211460"/>
    <lineage>
        <taxon>Bacteria</taxon>
        <taxon>Pseudomonadati</taxon>
        <taxon>Pseudomonadota</taxon>
        <taxon>Alphaproteobacteria</taxon>
        <taxon>Hyphomicrobiales</taxon>
        <taxon>Nitrobacteraceae</taxon>
        <taxon>Afipia</taxon>
    </lineage>
</organism>
<dbReference type="STRING" id="211460.YH63_20605"/>
<reference evidence="1" key="1">
    <citation type="submission" date="2019-04" db="EMBL/GenBank/DDBJ databases">
        <title>Whole genome sequencing of cave bacteria.</title>
        <authorList>
            <person name="Gan H.M."/>
            <person name="Barton H."/>
            <person name="Savka M.A."/>
        </authorList>
    </citation>
    <scope>NUCLEOTIDE SEQUENCE [LARGE SCALE GENOMIC DNA]</scope>
    <source>
        <strain evidence="1">LC387</strain>
    </source>
</reference>
<dbReference type="Proteomes" id="UP000034832">
    <property type="component" value="Unassembled WGS sequence"/>
</dbReference>
<accession>A0A4U6BSW0</accession>
<comment type="caution">
    <text evidence="1">The sequence shown here is derived from an EMBL/GenBank/DDBJ whole genome shotgun (WGS) entry which is preliminary data.</text>
</comment>
<keyword evidence="2" id="KW-1185">Reference proteome</keyword>
<name>A0A4U6BSW0_9BRAD</name>
<proteinExistence type="predicted"/>
<evidence type="ECO:0000313" key="2">
    <source>
        <dbReference type="Proteomes" id="UP000034832"/>
    </source>
</evidence>